<comment type="pathway">
    <text evidence="1">Amino-acid degradation; L-valine degradation.</text>
</comment>
<evidence type="ECO:0000256" key="8">
    <source>
        <dbReference type="PIRSR" id="PIRSR000103-1"/>
    </source>
</evidence>
<dbReference type="Gene3D" id="1.10.1040.10">
    <property type="entry name" value="N-(1-d-carboxylethyl)-l-norvaline Dehydrogenase, domain 2"/>
    <property type="match status" value="1"/>
</dbReference>
<dbReference type="InterPro" id="IPR008927">
    <property type="entry name" value="6-PGluconate_DH-like_C_sf"/>
</dbReference>
<organism evidence="11 12">
    <name type="scientific">Phaeomoniella chlamydospora</name>
    <name type="common">Phaeoacremonium chlamydosporum</name>
    <dbReference type="NCBI Taxonomy" id="158046"/>
    <lineage>
        <taxon>Eukaryota</taxon>
        <taxon>Fungi</taxon>
        <taxon>Dikarya</taxon>
        <taxon>Ascomycota</taxon>
        <taxon>Pezizomycotina</taxon>
        <taxon>Eurotiomycetes</taxon>
        <taxon>Chaetothyriomycetidae</taxon>
        <taxon>Phaeomoniellales</taxon>
        <taxon>Phaeomoniellaceae</taxon>
        <taxon>Phaeomoniella</taxon>
    </lineage>
</organism>
<dbReference type="InterPro" id="IPR015815">
    <property type="entry name" value="HIBADH-related"/>
</dbReference>
<dbReference type="EMBL" id="LCWF01000124">
    <property type="protein sequence ID" value="KKY18387.1"/>
    <property type="molecule type" value="Genomic_DNA"/>
</dbReference>
<evidence type="ECO:0000256" key="6">
    <source>
        <dbReference type="ARBA" id="ARBA00023027"/>
    </source>
</evidence>
<evidence type="ECO:0000256" key="4">
    <source>
        <dbReference type="ARBA" id="ARBA00022456"/>
    </source>
</evidence>
<protein>
    <recommendedName>
        <fullName evidence="3">3-hydroxyisobutyrate dehydrogenase</fullName>
        <ecNumber evidence="3">1.1.1.31</ecNumber>
    </recommendedName>
</protein>
<dbReference type="EC" id="1.1.1.31" evidence="3"/>
<dbReference type="GO" id="GO:0009083">
    <property type="term" value="P:branched-chain amino acid catabolic process"/>
    <property type="evidence" value="ECO:0007669"/>
    <property type="project" value="UniProtKB-KW"/>
</dbReference>
<sequence>MAVKTVGYIGLGKAGASLASNIPRAGFNLIVRDADPEREQAFAQENKNTIVAEGPEGFKDAEVIVTMLPQGKVVSLTFIANSKEITLNRRQGTIIVDTSSSSPFDTRSLGADLESHGLVLVDSPVTQAHLHDTDTGNATLMVGSNSSEAIEKVMPVLQAMAKYVFYMGSLGAGHAMKTLNNYVSAASIVALSDALVSGQKFGLDPIQMLDVLNVGTGRNFSTTDSYRTDALPRKYASGFQLALLIKDVGITKELLEKLQFESDMPDLILKYYKDAFDMLEPMADHTEMLKAWEKRAGIELKTGTPEGKTASIIKE</sequence>
<evidence type="ECO:0000256" key="3">
    <source>
        <dbReference type="ARBA" id="ARBA00012991"/>
    </source>
</evidence>
<keyword evidence="5" id="KW-0560">Oxidoreductase</keyword>
<dbReference type="Pfam" id="PF14833">
    <property type="entry name" value="NAD_binding_11"/>
    <property type="match status" value="1"/>
</dbReference>
<dbReference type="InterPro" id="IPR013328">
    <property type="entry name" value="6PGD_dom2"/>
</dbReference>
<dbReference type="Pfam" id="PF03446">
    <property type="entry name" value="NAD_binding_2"/>
    <property type="match status" value="1"/>
</dbReference>
<evidence type="ECO:0000256" key="5">
    <source>
        <dbReference type="ARBA" id="ARBA00023002"/>
    </source>
</evidence>
<dbReference type="AlphaFoldDB" id="A0A0G2E5W3"/>
<feature type="active site" evidence="8">
    <location>
        <position position="177"/>
    </location>
</feature>
<dbReference type="GO" id="GO:0008442">
    <property type="term" value="F:3-hydroxyisobutyrate dehydrogenase activity"/>
    <property type="evidence" value="ECO:0007669"/>
    <property type="project" value="UniProtKB-EC"/>
</dbReference>
<dbReference type="GO" id="GO:0051287">
    <property type="term" value="F:NAD binding"/>
    <property type="evidence" value="ECO:0007669"/>
    <property type="project" value="InterPro"/>
</dbReference>
<dbReference type="InterPro" id="IPR006115">
    <property type="entry name" value="6PGDH_NADP-bd"/>
</dbReference>
<dbReference type="GO" id="GO:0050661">
    <property type="term" value="F:NADP binding"/>
    <property type="evidence" value="ECO:0007669"/>
    <property type="project" value="InterPro"/>
</dbReference>
<name>A0A0G2E5W3_PHACM</name>
<dbReference type="Gene3D" id="3.40.50.720">
    <property type="entry name" value="NAD(P)-binding Rossmann-like Domain"/>
    <property type="match status" value="1"/>
</dbReference>
<keyword evidence="6" id="KW-0520">NAD</keyword>
<dbReference type="Proteomes" id="UP000053317">
    <property type="component" value="Unassembled WGS sequence"/>
</dbReference>
<reference evidence="11 12" key="1">
    <citation type="submission" date="2015-05" db="EMBL/GenBank/DDBJ databases">
        <title>Distinctive expansion of gene families associated with plant cell wall degradation and secondary metabolism in the genomes of grapevine trunk pathogens.</title>
        <authorList>
            <person name="Lawrence D.P."/>
            <person name="Travadon R."/>
            <person name="Rolshausen P.E."/>
            <person name="Baumgartner K."/>
        </authorList>
    </citation>
    <scope>NUCLEOTIDE SEQUENCE [LARGE SCALE GENOMIC DNA]</scope>
    <source>
        <strain evidence="11">UCRPC4</strain>
    </source>
</reference>
<keyword evidence="4" id="KW-0101">Branched-chain amino acid catabolism</keyword>
<dbReference type="PANTHER" id="PTHR22981:SF7">
    <property type="entry name" value="3-HYDROXYISOBUTYRATE DEHYDROGENASE, MITOCHONDRIAL"/>
    <property type="match status" value="1"/>
</dbReference>
<dbReference type="OrthoDB" id="21615at2759"/>
<evidence type="ECO:0000313" key="12">
    <source>
        <dbReference type="Proteomes" id="UP000053317"/>
    </source>
</evidence>
<gene>
    <name evidence="11" type="ORF">UCRPC4_g05004</name>
</gene>
<dbReference type="PANTHER" id="PTHR22981">
    <property type="entry name" value="3-HYDROXYISOBUTYRATE DEHYDROGENASE-RELATED"/>
    <property type="match status" value="1"/>
</dbReference>
<feature type="domain" description="6-phosphogluconate dehydrogenase NADP-binding" evidence="9">
    <location>
        <begin position="5"/>
        <end position="168"/>
    </location>
</feature>
<feature type="domain" description="3-hydroxyisobutyrate dehydrogenase-like NAD-binding" evidence="10">
    <location>
        <begin position="171"/>
        <end position="291"/>
    </location>
</feature>
<dbReference type="InterPro" id="IPR036291">
    <property type="entry name" value="NAD(P)-bd_dom_sf"/>
</dbReference>
<keyword evidence="12" id="KW-1185">Reference proteome</keyword>
<reference evidence="11 12" key="2">
    <citation type="submission" date="2015-05" db="EMBL/GenBank/DDBJ databases">
        <authorList>
            <person name="Morales-Cruz A."/>
            <person name="Amrine K.C."/>
            <person name="Cantu D."/>
        </authorList>
    </citation>
    <scope>NUCLEOTIDE SEQUENCE [LARGE SCALE GENOMIC DNA]</scope>
    <source>
        <strain evidence="11">UCRPC4</strain>
    </source>
</reference>
<accession>A0A0G2E5W3</accession>
<comment type="similarity">
    <text evidence="2">Belongs to the HIBADH-related family. 3-hydroxyisobutyrate dehydrogenase subfamily.</text>
</comment>
<comment type="catalytic activity">
    <reaction evidence="7">
        <text>3-hydroxy-2-methylpropanoate + NAD(+) = 2-methyl-3-oxopropanoate + NADH + H(+)</text>
        <dbReference type="Rhea" id="RHEA:17681"/>
        <dbReference type="ChEBI" id="CHEBI:11805"/>
        <dbReference type="ChEBI" id="CHEBI:15378"/>
        <dbReference type="ChEBI" id="CHEBI:57540"/>
        <dbReference type="ChEBI" id="CHEBI:57700"/>
        <dbReference type="ChEBI" id="CHEBI:57945"/>
        <dbReference type="EC" id="1.1.1.31"/>
    </reaction>
</comment>
<dbReference type="PIRSF" id="PIRSF000103">
    <property type="entry name" value="HIBADH"/>
    <property type="match status" value="1"/>
</dbReference>
<evidence type="ECO:0000313" key="11">
    <source>
        <dbReference type="EMBL" id="KKY18387.1"/>
    </source>
</evidence>
<dbReference type="InterPro" id="IPR029154">
    <property type="entry name" value="HIBADH-like_NADP-bd"/>
</dbReference>
<evidence type="ECO:0000259" key="9">
    <source>
        <dbReference type="Pfam" id="PF03446"/>
    </source>
</evidence>
<proteinExistence type="inferred from homology"/>
<evidence type="ECO:0000259" key="10">
    <source>
        <dbReference type="Pfam" id="PF14833"/>
    </source>
</evidence>
<evidence type="ECO:0000256" key="2">
    <source>
        <dbReference type="ARBA" id="ARBA00006013"/>
    </source>
</evidence>
<dbReference type="SUPFAM" id="SSF48179">
    <property type="entry name" value="6-phosphogluconate dehydrogenase C-terminal domain-like"/>
    <property type="match status" value="1"/>
</dbReference>
<dbReference type="SUPFAM" id="SSF51735">
    <property type="entry name" value="NAD(P)-binding Rossmann-fold domains"/>
    <property type="match status" value="1"/>
</dbReference>
<evidence type="ECO:0000256" key="1">
    <source>
        <dbReference type="ARBA" id="ARBA00005109"/>
    </source>
</evidence>
<evidence type="ECO:0000256" key="7">
    <source>
        <dbReference type="ARBA" id="ARBA00049197"/>
    </source>
</evidence>
<comment type="caution">
    <text evidence="11">The sequence shown here is derived from an EMBL/GenBank/DDBJ whole genome shotgun (WGS) entry which is preliminary data.</text>
</comment>